<dbReference type="EMBL" id="JAAQRI010000220">
    <property type="protein sequence ID" value="KAF5626366.1"/>
    <property type="molecule type" value="Genomic_DNA"/>
</dbReference>
<sequence>MGKDDMILFSDRSSSLHQPGSDPALKLHGFPMTDSGAIEHEGVEQPLDFFSNFNLDVFTTDLLNFFPVGITTPEGGATPMARRE</sequence>
<dbReference type="AlphaFoldDB" id="A0A8H5R1L9"/>
<evidence type="ECO:0000313" key="2">
    <source>
        <dbReference type="Proteomes" id="UP000530670"/>
    </source>
</evidence>
<evidence type="ECO:0000313" key="1">
    <source>
        <dbReference type="EMBL" id="KAF5626366.1"/>
    </source>
</evidence>
<dbReference type="RefSeq" id="XP_037203254.1">
    <property type="nucleotide sequence ID" value="XM_037356617.1"/>
</dbReference>
<keyword evidence="2" id="KW-1185">Reference proteome</keyword>
<dbReference type="Proteomes" id="UP000530670">
    <property type="component" value="Unassembled WGS sequence"/>
</dbReference>
<dbReference type="GeneID" id="59308887"/>
<accession>A0A8H5R1L9</accession>
<gene>
    <name evidence="1" type="ORF">FTJAE_9673</name>
</gene>
<comment type="caution">
    <text evidence="1">The sequence shown here is derived from an EMBL/GenBank/DDBJ whole genome shotgun (WGS) entry which is preliminary data.</text>
</comment>
<organism evidence="1 2">
    <name type="scientific">Fusarium tjaetaba</name>
    <dbReference type="NCBI Taxonomy" id="1567544"/>
    <lineage>
        <taxon>Eukaryota</taxon>
        <taxon>Fungi</taxon>
        <taxon>Dikarya</taxon>
        <taxon>Ascomycota</taxon>
        <taxon>Pezizomycotina</taxon>
        <taxon>Sordariomycetes</taxon>
        <taxon>Hypocreomycetidae</taxon>
        <taxon>Hypocreales</taxon>
        <taxon>Nectriaceae</taxon>
        <taxon>Fusarium</taxon>
        <taxon>Fusarium fujikuroi species complex</taxon>
    </lineage>
</organism>
<reference evidence="1 2" key="1">
    <citation type="submission" date="2020-05" db="EMBL/GenBank/DDBJ databases">
        <title>Identification and distribution of gene clusters putatively required for synthesis of sphingolipid metabolism inhibitors in phylogenetically diverse species of the filamentous fungus Fusarium.</title>
        <authorList>
            <person name="Kim H.-S."/>
            <person name="Busman M."/>
            <person name="Brown D.W."/>
            <person name="Divon H."/>
            <person name="Uhlig S."/>
            <person name="Proctor R.H."/>
        </authorList>
    </citation>
    <scope>NUCLEOTIDE SEQUENCE [LARGE SCALE GENOMIC DNA]</scope>
    <source>
        <strain evidence="1 2">NRRL 66243</strain>
    </source>
</reference>
<name>A0A8H5R1L9_9HYPO</name>
<protein>
    <submittedName>
        <fullName evidence="1">C6 zinc finger domain protein</fullName>
    </submittedName>
</protein>
<proteinExistence type="predicted"/>